<dbReference type="SUPFAM" id="SSF51695">
    <property type="entry name" value="PLC-like phosphodiesterases"/>
    <property type="match status" value="1"/>
</dbReference>
<dbReference type="RefSeq" id="WP_265267752.1">
    <property type="nucleotide sequence ID" value="NZ_JANFAV010000001.1"/>
</dbReference>
<feature type="chain" id="PRO_5041304829" evidence="1">
    <location>
        <begin position="23"/>
        <end position="397"/>
    </location>
</feature>
<gene>
    <name evidence="2" type="ORF">NEE01_02885</name>
</gene>
<dbReference type="GO" id="GO:0006629">
    <property type="term" value="P:lipid metabolic process"/>
    <property type="evidence" value="ECO:0007669"/>
    <property type="project" value="InterPro"/>
</dbReference>
<dbReference type="InterPro" id="IPR017946">
    <property type="entry name" value="PLC-like_Pdiesterase_TIM-brl"/>
</dbReference>
<dbReference type="Gene3D" id="3.20.20.190">
    <property type="entry name" value="Phosphatidylinositol (PI) phosphodiesterase"/>
    <property type="match status" value="1"/>
</dbReference>
<dbReference type="GO" id="GO:0008081">
    <property type="term" value="F:phosphoric diester hydrolase activity"/>
    <property type="evidence" value="ECO:0007669"/>
    <property type="project" value="InterPro"/>
</dbReference>
<protein>
    <submittedName>
        <fullName evidence="2">Phosphatidylinositol-specific phospholipase C1-like protein</fullName>
    </submittedName>
</protein>
<dbReference type="EMBL" id="JANFAV010000001">
    <property type="protein sequence ID" value="MCW6533725.1"/>
    <property type="molecule type" value="Genomic_DNA"/>
</dbReference>
<feature type="signal peptide" evidence="1">
    <location>
        <begin position="1"/>
        <end position="22"/>
    </location>
</feature>
<keyword evidence="1" id="KW-0732">Signal</keyword>
<accession>A0AA41Z550</accession>
<dbReference type="Proteomes" id="UP001165565">
    <property type="component" value="Unassembled WGS sequence"/>
</dbReference>
<dbReference type="CDD" id="cd08589">
    <property type="entry name" value="PI-PLCc_SaPLC1_like"/>
    <property type="match status" value="1"/>
</dbReference>
<dbReference type="Pfam" id="PF16670">
    <property type="entry name" value="PI-PLC-C1"/>
    <property type="match status" value="1"/>
</dbReference>
<proteinExistence type="predicted"/>
<dbReference type="InterPro" id="IPR032075">
    <property type="entry name" value="PI-PLC-C1"/>
</dbReference>
<comment type="caution">
    <text evidence="2">The sequence shown here is derived from an EMBL/GenBank/DDBJ whole genome shotgun (WGS) entry which is preliminary data.</text>
</comment>
<evidence type="ECO:0000313" key="3">
    <source>
        <dbReference type="Proteomes" id="UP001165565"/>
    </source>
</evidence>
<keyword evidence="3" id="KW-1185">Reference proteome</keyword>
<sequence>MSKHVMQALPLLALAFAAPAAAQPVREAPELPDSLPLNRIQVLGTHNSYSIGVDPRVLALLETRLPSMGKLAAQMPEERRREMLIAHPNDVSFKEALSYRHPSLTEQLDLGVRGLEIDVNADPDGGAYADPAAYRLLRAEGVTDLLPFDPAAMKAPGIKVLHMADLDFRSSCPTFRGCLAEMKAWSDKHPGHIPIFVMIEAKVQAIPILPGSTTPPPFTSATYDEIDRTIAEVIGRANVVTPDEVRGTYPTLEKAVLAGNWPTLGKARGKFIFQFITATGHDGASAYLEGHPGLKGRMAFLDSQPGQDHAAFILDDNALVRGKEIKDEIAKGYIVRSRADIETYEAKTNDQRRAVATFASGAQIVSTDFEKPGNAYGTPYVVTLPGGGPARIAPPAR</sequence>
<evidence type="ECO:0000313" key="2">
    <source>
        <dbReference type="EMBL" id="MCW6533725.1"/>
    </source>
</evidence>
<organism evidence="2 3">
    <name type="scientific">Sphingomonas lycopersici</name>
    <dbReference type="NCBI Taxonomy" id="2951807"/>
    <lineage>
        <taxon>Bacteria</taxon>
        <taxon>Pseudomonadati</taxon>
        <taxon>Pseudomonadota</taxon>
        <taxon>Alphaproteobacteria</taxon>
        <taxon>Sphingomonadales</taxon>
        <taxon>Sphingomonadaceae</taxon>
        <taxon>Sphingomonas</taxon>
    </lineage>
</organism>
<evidence type="ECO:0000256" key="1">
    <source>
        <dbReference type="SAM" id="SignalP"/>
    </source>
</evidence>
<dbReference type="AlphaFoldDB" id="A0AA41Z550"/>
<reference evidence="2" key="1">
    <citation type="submission" date="2022-06" db="EMBL/GenBank/DDBJ databases">
        <title>Sphingomonas sp. nov. isolated from rhizosphere soil of tomato.</title>
        <authorList>
            <person name="Dong H."/>
            <person name="Gao R."/>
        </authorList>
    </citation>
    <scope>NUCLEOTIDE SEQUENCE</scope>
    <source>
        <strain evidence="2">MMSM24</strain>
    </source>
</reference>
<name>A0AA41Z550_9SPHN</name>